<dbReference type="SUPFAM" id="SSF56801">
    <property type="entry name" value="Acetyl-CoA synthetase-like"/>
    <property type="match status" value="1"/>
</dbReference>
<organism evidence="6 7">
    <name type="scientific">Photorhabdus luminescens subsp. mexicana</name>
    <dbReference type="NCBI Taxonomy" id="2100167"/>
    <lineage>
        <taxon>Bacteria</taxon>
        <taxon>Pseudomonadati</taxon>
        <taxon>Pseudomonadota</taxon>
        <taxon>Gammaproteobacteria</taxon>
        <taxon>Enterobacterales</taxon>
        <taxon>Morganellaceae</taxon>
        <taxon>Photorhabdus</taxon>
    </lineage>
</organism>
<dbReference type="InterPro" id="IPR023213">
    <property type="entry name" value="CAT-like_dom_sf"/>
</dbReference>
<dbReference type="GO" id="GO:0043041">
    <property type="term" value="P:amino acid activation for nonribosomal peptide biosynthetic process"/>
    <property type="evidence" value="ECO:0007669"/>
    <property type="project" value="TreeGrafter"/>
</dbReference>
<dbReference type="PANTHER" id="PTHR45527:SF14">
    <property type="entry name" value="PLIPASTATIN SYNTHASE SUBUNIT B"/>
    <property type="match status" value="1"/>
</dbReference>
<dbReference type="SMART" id="SM00823">
    <property type="entry name" value="PKS_PP"/>
    <property type="match status" value="1"/>
</dbReference>
<dbReference type="Proteomes" id="UP000295550">
    <property type="component" value="Unassembled WGS sequence"/>
</dbReference>
<dbReference type="Gene3D" id="3.30.559.10">
    <property type="entry name" value="Chloramphenicol acetyltransferase-like domain"/>
    <property type="match status" value="1"/>
</dbReference>
<gene>
    <name evidence="6" type="ORF">C5468_25670</name>
</gene>
<name>A0A4R4IMY4_PHOLU</name>
<feature type="non-terminal residue" evidence="6">
    <location>
        <position position="577"/>
    </location>
</feature>
<evidence type="ECO:0000256" key="4">
    <source>
        <dbReference type="ARBA" id="ARBA00022553"/>
    </source>
</evidence>
<evidence type="ECO:0000259" key="5">
    <source>
        <dbReference type="PROSITE" id="PS50075"/>
    </source>
</evidence>
<evidence type="ECO:0000256" key="1">
    <source>
        <dbReference type="ARBA" id="ARBA00001957"/>
    </source>
</evidence>
<evidence type="ECO:0000313" key="6">
    <source>
        <dbReference type="EMBL" id="TDB41611.1"/>
    </source>
</evidence>
<evidence type="ECO:0000256" key="3">
    <source>
        <dbReference type="ARBA" id="ARBA00022450"/>
    </source>
</evidence>
<dbReference type="FunFam" id="2.30.38.10:FF:000001">
    <property type="entry name" value="Non-ribosomal peptide synthetase PvdI"/>
    <property type="match status" value="1"/>
</dbReference>
<dbReference type="InterPro" id="IPR036736">
    <property type="entry name" value="ACP-like_sf"/>
</dbReference>
<protein>
    <submittedName>
        <fullName evidence="6">Non-ribosomal peptide synthetase</fullName>
    </submittedName>
</protein>
<dbReference type="PROSITE" id="PS50075">
    <property type="entry name" value="CARRIER"/>
    <property type="match status" value="1"/>
</dbReference>
<accession>A0A4R4IMY4</accession>
<dbReference type="GO" id="GO:0044550">
    <property type="term" value="P:secondary metabolite biosynthetic process"/>
    <property type="evidence" value="ECO:0007669"/>
    <property type="project" value="TreeGrafter"/>
</dbReference>
<dbReference type="EMBL" id="PUJX01000087">
    <property type="protein sequence ID" value="TDB41611.1"/>
    <property type="molecule type" value="Genomic_DNA"/>
</dbReference>
<dbReference type="Pfam" id="PF00668">
    <property type="entry name" value="Condensation"/>
    <property type="match status" value="1"/>
</dbReference>
<reference evidence="6 7" key="1">
    <citation type="journal article" date="2019" name="Int. J. Syst. Evol. Microbiol.">
        <title>Photorhabdus khanii subsp. guanajuatensis subsp. nov., isolated from Heterorhabditis atacamensis, and Photorhabdus luminescens subsp. mexicana subsp. nov., isolated from Heterorhabditis mexicana entomopathogenic nematodes.</title>
        <authorList>
            <person name="Machado R.A.R."/>
            <person name="Bruno P."/>
            <person name="Arce C.C.M."/>
            <person name="Liechti N."/>
            <person name="Kohler A."/>
            <person name="Bernal J."/>
            <person name="Bruggmann R."/>
            <person name="Turlings T.C.J."/>
        </authorList>
    </citation>
    <scope>NUCLEOTIDE SEQUENCE [LARGE SCALE GENOMIC DNA]</scope>
    <source>
        <strain evidence="6 7">MEX47-22</strain>
    </source>
</reference>
<dbReference type="FunFam" id="1.10.1200.10:FF:000005">
    <property type="entry name" value="Nonribosomal peptide synthetase 1"/>
    <property type="match status" value="1"/>
</dbReference>
<keyword evidence="4" id="KW-0597">Phosphoprotein</keyword>
<feature type="non-terminal residue" evidence="6">
    <location>
        <position position="1"/>
    </location>
</feature>
<dbReference type="Gene3D" id="3.30.559.30">
    <property type="entry name" value="Nonribosomal peptide synthetase, condensation domain"/>
    <property type="match status" value="1"/>
</dbReference>
<dbReference type="AlphaFoldDB" id="A0A4R4IMY4"/>
<dbReference type="FunFam" id="3.30.300.30:FF:000010">
    <property type="entry name" value="Enterobactin synthetase component F"/>
    <property type="match status" value="1"/>
</dbReference>
<dbReference type="Gene3D" id="2.30.38.10">
    <property type="entry name" value="Luciferase, Domain 3"/>
    <property type="match status" value="1"/>
</dbReference>
<dbReference type="InterPro" id="IPR001242">
    <property type="entry name" value="Condensation_dom"/>
</dbReference>
<dbReference type="SUPFAM" id="SSF52777">
    <property type="entry name" value="CoA-dependent acyltransferases"/>
    <property type="match status" value="2"/>
</dbReference>
<dbReference type="GO" id="GO:0031177">
    <property type="term" value="F:phosphopantetheine binding"/>
    <property type="evidence" value="ECO:0007669"/>
    <property type="project" value="InterPro"/>
</dbReference>
<dbReference type="Pfam" id="PF13193">
    <property type="entry name" value="AMP-binding_C"/>
    <property type="match status" value="1"/>
</dbReference>
<dbReference type="CDD" id="cd19531">
    <property type="entry name" value="LCL_NRPS-like"/>
    <property type="match status" value="1"/>
</dbReference>
<evidence type="ECO:0000256" key="2">
    <source>
        <dbReference type="ARBA" id="ARBA00006432"/>
    </source>
</evidence>
<comment type="caution">
    <text evidence="6">The sequence shown here is derived from an EMBL/GenBank/DDBJ whole genome shotgun (WGS) entry which is preliminary data.</text>
</comment>
<dbReference type="GO" id="GO:0003824">
    <property type="term" value="F:catalytic activity"/>
    <property type="evidence" value="ECO:0007669"/>
    <property type="project" value="InterPro"/>
</dbReference>
<comment type="cofactor">
    <cofactor evidence="1">
        <name>pantetheine 4'-phosphate</name>
        <dbReference type="ChEBI" id="CHEBI:47942"/>
    </cofactor>
</comment>
<dbReference type="RefSeq" id="WP_153188804.1">
    <property type="nucleotide sequence ID" value="NZ_CAWOLF010000087.1"/>
</dbReference>
<proteinExistence type="inferred from homology"/>
<sequence>LLDNDGHPVPLGAIGELYIGGVGVARGYLNRPDLTAERFLSDSFSDKPDARMYRTGDLARYLPDGNLEFLGRNDHQVKIRGFRIETGEIEFRLVEHPAVSESVVLAQGDGQDKRLVAYVVAENYEGLVNSLHTYLGTVLPDYMVPSAFVRLDAFPLTPNGKLDRQALPAPGDEAVARQVYEAPQGEMEMALAAIWREVLGIEQISRYDSFFALGGHSLLAVRVMNRVAALGIELPLTTLFKSPSLKAFAEVMQARKGQLDAILPAIVPVSREGALPLSFAQQRLWFLAQLEGVSETYHIPMALHLSGQLNIMAWQKALDTLFARHEALRSVFVSIDGQPQVRLLAPNSGLLLSQYDLRGIPDADVILERLSVEEAHASFDLESGPLIRAALIQLTDSEYQFLLTLHHIISDGWSANVLIQELNTLYTAFIDGQSDPLPPLAIQYPDYAAWQRQWLSAERIQVQSDYWRAMLSDAPVLLDLPTDRPRPPEQSFAGDTVPVNLDVELTAALKRLSEQQGVTLFMTLLSAWVVVLSRLSGQDDVVIGTPSAGRSRQEVEPLIGFFVNTLALRMDLSGELT</sequence>
<dbReference type="PANTHER" id="PTHR45527">
    <property type="entry name" value="NONRIBOSOMAL PEPTIDE SYNTHETASE"/>
    <property type="match status" value="1"/>
</dbReference>
<dbReference type="Gene3D" id="3.30.300.30">
    <property type="match status" value="1"/>
</dbReference>
<feature type="domain" description="Carrier" evidence="5">
    <location>
        <begin position="182"/>
        <end position="256"/>
    </location>
</feature>
<dbReference type="InterPro" id="IPR025110">
    <property type="entry name" value="AMP-bd_C"/>
</dbReference>
<dbReference type="InterPro" id="IPR045851">
    <property type="entry name" value="AMP-bd_C_sf"/>
</dbReference>
<dbReference type="SUPFAM" id="SSF47336">
    <property type="entry name" value="ACP-like"/>
    <property type="match status" value="1"/>
</dbReference>
<dbReference type="Pfam" id="PF00550">
    <property type="entry name" value="PP-binding"/>
    <property type="match status" value="1"/>
</dbReference>
<dbReference type="InterPro" id="IPR009081">
    <property type="entry name" value="PP-bd_ACP"/>
</dbReference>
<comment type="similarity">
    <text evidence="2">Belongs to the ATP-dependent AMP-binding enzyme family.</text>
</comment>
<evidence type="ECO:0000313" key="7">
    <source>
        <dbReference type="Proteomes" id="UP000295550"/>
    </source>
</evidence>
<dbReference type="Gene3D" id="1.10.1200.10">
    <property type="entry name" value="ACP-like"/>
    <property type="match status" value="1"/>
</dbReference>
<dbReference type="InterPro" id="IPR020806">
    <property type="entry name" value="PKS_PP-bd"/>
</dbReference>
<keyword evidence="3" id="KW-0596">Phosphopantetheine</keyword>
<dbReference type="GO" id="GO:0005829">
    <property type="term" value="C:cytosol"/>
    <property type="evidence" value="ECO:0007669"/>
    <property type="project" value="TreeGrafter"/>
</dbReference>